<sequence>MQKNNSTIDNIREILWRSFYVLSVSVLIYIFLTYFITTITPTTLFIDRQIFSPNYIRIVLGLAFFLAMSGWNILKSLNSINFQSPWKLSRMERIITISSAVLLAYIFGGSLQIPSVLAFIIFIAFLIGFTYLIPQLLNFYSHFTIYDFIYFLRFIFQLIKALASSLKRMYFIKKESNNKKYSKESNKKKYSIVITKEQLNLLKLIGTSSLIIIFISVIIIVTISKYVTGQTIRENKLRKLFYISSIEPEHTTPGRTARLIGYNFGFKTDTNYQVLTDDGIVLEIVTWDKDFIDFLIPLSLPMGNHKIWIVRPTDELHRNQGFRKSNKISLKIHSRFSLLPDVGDSKFDRGVKKIKKYLINTYPKLSPWIFSV</sequence>
<feature type="transmembrane region" description="Helical" evidence="1">
    <location>
        <begin position="20"/>
        <end position="46"/>
    </location>
</feature>
<comment type="caution">
    <text evidence="2">The sequence shown here is derived from an EMBL/GenBank/DDBJ whole genome shotgun (WGS) entry which is preliminary data.</text>
</comment>
<proteinExistence type="predicted"/>
<evidence type="ECO:0000313" key="2">
    <source>
        <dbReference type="EMBL" id="PJC33926.1"/>
    </source>
</evidence>
<feature type="transmembrane region" description="Helical" evidence="1">
    <location>
        <begin position="94"/>
        <end position="111"/>
    </location>
</feature>
<accession>A0A2M8F3Q0</accession>
<name>A0A2M8F3Q0_9BACT</name>
<protein>
    <submittedName>
        <fullName evidence="2">Uncharacterized protein</fullName>
    </submittedName>
</protein>
<evidence type="ECO:0000313" key="3">
    <source>
        <dbReference type="Proteomes" id="UP000231383"/>
    </source>
</evidence>
<keyword evidence="1" id="KW-1133">Transmembrane helix</keyword>
<organism evidence="2 3">
    <name type="scientific">Candidatus Roizmanbacteria bacterium CG_4_9_14_0_2_um_filter_39_13</name>
    <dbReference type="NCBI Taxonomy" id="1974839"/>
    <lineage>
        <taxon>Bacteria</taxon>
        <taxon>Candidatus Roizmaniibacteriota</taxon>
    </lineage>
</organism>
<dbReference type="Proteomes" id="UP000231383">
    <property type="component" value="Unassembled WGS sequence"/>
</dbReference>
<feature type="transmembrane region" description="Helical" evidence="1">
    <location>
        <begin position="116"/>
        <end position="137"/>
    </location>
</feature>
<dbReference type="EMBL" id="PFSC01000020">
    <property type="protein sequence ID" value="PJC33926.1"/>
    <property type="molecule type" value="Genomic_DNA"/>
</dbReference>
<feature type="transmembrane region" description="Helical" evidence="1">
    <location>
        <begin position="201"/>
        <end position="223"/>
    </location>
</feature>
<keyword evidence="1" id="KW-0472">Membrane</keyword>
<dbReference type="AlphaFoldDB" id="A0A2M8F3Q0"/>
<evidence type="ECO:0000256" key="1">
    <source>
        <dbReference type="SAM" id="Phobius"/>
    </source>
</evidence>
<gene>
    <name evidence="2" type="ORF">CO051_00690</name>
</gene>
<keyword evidence="1" id="KW-0812">Transmembrane</keyword>
<reference evidence="3" key="1">
    <citation type="submission" date="2017-09" db="EMBL/GenBank/DDBJ databases">
        <title>Depth-based differentiation of microbial function through sediment-hosted aquifers and enrichment of novel symbionts in the deep terrestrial subsurface.</title>
        <authorList>
            <person name="Probst A.J."/>
            <person name="Ladd B."/>
            <person name="Jarett J.K."/>
            <person name="Geller-Mcgrath D.E."/>
            <person name="Sieber C.M.K."/>
            <person name="Emerson J.B."/>
            <person name="Anantharaman K."/>
            <person name="Thomas B.C."/>
            <person name="Malmstrom R."/>
            <person name="Stieglmeier M."/>
            <person name="Klingl A."/>
            <person name="Woyke T."/>
            <person name="Ryan C.M."/>
            <person name="Banfield J.F."/>
        </authorList>
    </citation>
    <scope>NUCLEOTIDE SEQUENCE [LARGE SCALE GENOMIC DNA]</scope>
</reference>
<feature type="transmembrane region" description="Helical" evidence="1">
    <location>
        <begin position="55"/>
        <end position="74"/>
    </location>
</feature>